<evidence type="ECO:0000313" key="4">
    <source>
        <dbReference type="EMBL" id="CAE0792087.1"/>
    </source>
</evidence>
<feature type="domain" description="G" evidence="3">
    <location>
        <begin position="79"/>
        <end position="196"/>
    </location>
</feature>
<evidence type="ECO:0000256" key="1">
    <source>
        <dbReference type="SAM" id="MobiDB-lite"/>
    </source>
</evidence>
<keyword evidence="2" id="KW-0812">Transmembrane</keyword>
<organism evidence="4">
    <name type="scientific">Eutreptiella gymnastica</name>
    <dbReference type="NCBI Taxonomy" id="73025"/>
    <lineage>
        <taxon>Eukaryota</taxon>
        <taxon>Discoba</taxon>
        <taxon>Euglenozoa</taxon>
        <taxon>Euglenida</taxon>
        <taxon>Spirocuta</taxon>
        <taxon>Euglenophyceae</taxon>
        <taxon>Eutreptiales</taxon>
        <taxon>Eutreptiaceae</taxon>
        <taxon>Eutreptiella</taxon>
    </lineage>
</organism>
<dbReference type="GO" id="GO:0005525">
    <property type="term" value="F:GTP binding"/>
    <property type="evidence" value="ECO:0007669"/>
    <property type="project" value="InterPro"/>
</dbReference>
<dbReference type="SUPFAM" id="SSF52540">
    <property type="entry name" value="P-loop containing nucleoside triphosphate hydrolases"/>
    <property type="match status" value="1"/>
</dbReference>
<proteinExistence type="predicted"/>
<dbReference type="InterPro" id="IPR006073">
    <property type="entry name" value="GTP-bd"/>
</dbReference>
<dbReference type="InterPro" id="IPR027417">
    <property type="entry name" value="P-loop_NTPase"/>
</dbReference>
<dbReference type="EMBL" id="HBJA01010254">
    <property type="protein sequence ID" value="CAE0792087.1"/>
    <property type="molecule type" value="Transcribed_RNA"/>
</dbReference>
<dbReference type="Pfam" id="PF01926">
    <property type="entry name" value="MMR_HSR1"/>
    <property type="match status" value="1"/>
</dbReference>
<name>A0A7S4CAW5_9EUGL</name>
<keyword evidence="2" id="KW-1133">Transmembrane helix</keyword>
<keyword evidence="2" id="KW-0472">Membrane</keyword>
<dbReference type="Gene3D" id="3.40.50.300">
    <property type="entry name" value="P-loop containing nucleotide triphosphate hydrolases"/>
    <property type="match status" value="1"/>
</dbReference>
<feature type="region of interest" description="Disordered" evidence="1">
    <location>
        <begin position="361"/>
        <end position="390"/>
    </location>
</feature>
<protein>
    <recommendedName>
        <fullName evidence="3">G domain-containing protein</fullName>
    </recommendedName>
</protein>
<accession>A0A7S4CAW5</accession>
<reference evidence="4" key="1">
    <citation type="submission" date="2021-01" db="EMBL/GenBank/DDBJ databases">
        <authorList>
            <person name="Corre E."/>
            <person name="Pelletier E."/>
            <person name="Niang G."/>
            <person name="Scheremetjew M."/>
            <person name="Finn R."/>
            <person name="Kale V."/>
            <person name="Holt S."/>
            <person name="Cochrane G."/>
            <person name="Meng A."/>
            <person name="Brown T."/>
            <person name="Cohen L."/>
        </authorList>
    </citation>
    <scope>NUCLEOTIDE SEQUENCE</scope>
    <source>
        <strain evidence="4">CCMP1594</strain>
    </source>
</reference>
<evidence type="ECO:0000256" key="2">
    <source>
        <dbReference type="SAM" id="Phobius"/>
    </source>
</evidence>
<dbReference type="AlphaFoldDB" id="A0A7S4CAW5"/>
<gene>
    <name evidence="4" type="ORF">EGYM00163_LOCUS3203</name>
</gene>
<evidence type="ECO:0000259" key="3">
    <source>
        <dbReference type="Pfam" id="PF01926"/>
    </source>
</evidence>
<sequence>MELKKQLELAGASVVAVGLTVAVFKTYKGIKRRRLAKAKEIRDLQLYDMVMRVHGDPNKSDWELEVHQEQNRDKNEVAVAVFGNFNVGKTHLINKLAGTNLPSTEMDHTMGLSFKSTKQGLLWIDTAGVGAPYDKRKQSPEEADATEKLIAELAYWLSDVQIVVVSHCSLGDQVIMNHLQALQKRERRVGKDLLIVVHNYCRIADPRMLEITFLNDVVSKFGLEEIALPERGRPNSKRRVWVGRHDPDDYPIYHVVLGLEGTPAGDQYNEQSYSAIHHLCIAKLGFNARYDYLESALIKLNDHGLLESFYNTDTRLRLNEMRNKLVPDYNYAPHDHSNGFTHHNDNGGSYHHVDNDVNMQTVVAPPSDSHSQSYVHAPASPPQPEERQWHEISKDPQAAIRQVEAMLRAPFDDDPITRLKFHN</sequence>
<dbReference type="PANTHER" id="PTHR34726">
    <property type="entry name" value="GBP DOMAIN-CONTAINING PROTEIN"/>
    <property type="match status" value="1"/>
</dbReference>
<dbReference type="PANTHER" id="PTHR34726:SF1">
    <property type="entry name" value="G DOMAIN-CONTAINING PROTEIN"/>
    <property type="match status" value="1"/>
</dbReference>
<feature type="transmembrane region" description="Helical" evidence="2">
    <location>
        <begin position="6"/>
        <end position="24"/>
    </location>
</feature>